<keyword evidence="8" id="KW-1133">Transmembrane helix</keyword>
<evidence type="ECO:0000256" key="2">
    <source>
        <dbReference type="ARBA" id="ARBA00004651"/>
    </source>
</evidence>
<dbReference type="PANTHER" id="PTHR12002">
    <property type="entry name" value="CLAUDIN"/>
    <property type="match status" value="1"/>
</dbReference>
<keyword evidence="6" id="KW-0812">Transmembrane</keyword>
<comment type="subcellular location">
    <subcellularLocation>
        <location evidence="1">Cell junction</location>
        <location evidence="1">Tight junction</location>
    </subcellularLocation>
    <subcellularLocation>
        <location evidence="2">Cell membrane</location>
        <topology evidence="2">Multi-pass membrane protein</topology>
    </subcellularLocation>
</comment>
<evidence type="ECO:0000256" key="7">
    <source>
        <dbReference type="ARBA" id="ARBA00022949"/>
    </source>
</evidence>
<dbReference type="Gene3D" id="1.20.140.150">
    <property type="match status" value="1"/>
</dbReference>
<gene>
    <name evidence="11" type="primary">CLDN7_2</name>
    <name evidence="11" type="ORF">P7K49_038152</name>
</gene>
<evidence type="ECO:0000256" key="5">
    <source>
        <dbReference type="ARBA" id="ARBA00022475"/>
    </source>
</evidence>
<comment type="similarity">
    <text evidence="3">Belongs to the claudin family.</text>
</comment>
<evidence type="ECO:0000256" key="9">
    <source>
        <dbReference type="ARBA" id="ARBA00023136"/>
    </source>
</evidence>
<keyword evidence="12" id="KW-1185">Reference proteome</keyword>
<dbReference type="InterPro" id="IPR006187">
    <property type="entry name" value="Claudin"/>
</dbReference>
<evidence type="ECO:0000256" key="8">
    <source>
        <dbReference type="ARBA" id="ARBA00022989"/>
    </source>
</evidence>
<keyword evidence="10" id="KW-0732">Signal</keyword>
<sequence>MEMANLGLQLLNFSMALLGWVGPVACTAILQWQMSSCVGNSIITAQAMYKGLWMNYIMQTMGLMSCEIYDLVLTLPAAMQAPRALMVASLVLGFLTIDEQTEELELKLG</sequence>
<keyword evidence="4" id="KW-0796">Tight junction</keyword>
<evidence type="ECO:0000313" key="11">
    <source>
        <dbReference type="EMBL" id="KAK2082916.1"/>
    </source>
</evidence>
<comment type="caution">
    <text evidence="11">The sequence shown here is derived from an EMBL/GenBank/DDBJ whole genome shotgun (WGS) entry which is preliminary data.</text>
</comment>
<keyword evidence="7" id="KW-0965">Cell junction</keyword>
<feature type="chain" id="PRO_5045357202" evidence="10">
    <location>
        <begin position="27"/>
        <end position="109"/>
    </location>
</feature>
<feature type="signal peptide" evidence="10">
    <location>
        <begin position="1"/>
        <end position="26"/>
    </location>
</feature>
<protein>
    <submittedName>
        <fullName evidence="11">Claudin-7</fullName>
    </submittedName>
</protein>
<evidence type="ECO:0000256" key="3">
    <source>
        <dbReference type="ARBA" id="ARBA00008295"/>
    </source>
</evidence>
<evidence type="ECO:0000256" key="1">
    <source>
        <dbReference type="ARBA" id="ARBA00004435"/>
    </source>
</evidence>
<organism evidence="11 12">
    <name type="scientific">Saguinus oedipus</name>
    <name type="common">Cotton-top tamarin</name>
    <name type="synonym">Oedipomidas oedipus</name>
    <dbReference type="NCBI Taxonomy" id="9490"/>
    <lineage>
        <taxon>Eukaryota</taxon>
        <taxon>Metazoa</taxon>
        <taxon>Chordata</taxon>
        <taxon>Craniata</taxon>
        <taxon>Vertebrata</taxon>
        <taxon>Euteleostomi</taxon>
        <taxon>Mammalia</taxon>
        <taxon>Eutheria</taxon>
        <taxon>Euarchontoglires</taxon>
        <taxon>Primates</taxon>
        <taxon>Haplorrhini</taxon>
        <taxon>Platyrrhini</taxon>
        <taxon>Cebidae</taxon>
        <taxon>Callitrichinae</taxon>
        <taxon>Saguinus</taxon>
    </lineage>
</organism>
<evidence type="ECO:0000313" key="12">
    <source>
        <dbReference type="Proteomes" id="UP001266305"/>
    </source>
</evidence>
<proteinExistence type="inferred from homology"/>
<evidence type="ECO:0000256" key="10">
    <source>
        <dbReference type="SAM" id="SignalP"/>
    </source>
</evidence>
<keyword evidence="9" id="KW-0472">Membrane</keyword>
<reference evidence="11 12" key="1">
    <citation type="submission" date="2023-05" db="EMBL/GenBank/DDBJ databases">
        <title>B98-5 Cell Line De Novo Hybrid Assembly: An Optical Mapping Approach.</title>
        <authorList>
            <person name="Kananen K."/>
            <person name="Auerbach J.A."/>
            <person name="Kautto E."/>
            <person name="Blachly J.S."/>
        </authorList>
    </citation>
    <scope>NUCLEOTIDE SEQUENCE [LARGE SCALE GENOMIC DNA]</scope>
    <source>
        <strain evidence="11">B95-8</strain>
        <tissue evidence="11">Cell line</tissue>
    </source>
</reference>
<dbReference type="Pfam" id="PF00822">
    <property type="entry name" value="PMP22_Claudin"/>
    <property type="match status" value="1"/>
</dbReference>
<keyword evidence="5" id="KW-1003">Cell membrane</keyword>
<name>A0ABQ9TDV5_SAGOE</name>
<evidence type="ECO:0000256" key="4">
    <source>
        <dbReference type="ARBA" id="ARBA00022427"/>
    </source>
</evidence>
<dbReference type="InterPro" id="IPR004031">
    <property type="entry name" value="PMP22/EMP/MP20/Claudin"/>
</dbReference>
<evidence type="ECO:0000256" key="6">
    <source>
        <dbReference type="ARBA" id="ARBA00022692"/>
    </source>
</evidence>
<dbReference type="EMBL" id="JASSZA010000023">
    <property type="protein sequence ID" value="KAK2082916.1"/>
    <property type="molecule type" value="Genomic_DNA"/>
</dbReference>
<dbReference type="Proteomes" id="UP001266305">
    <property type="component" value="Unassembled WGS sequence"/>
</dbReference>
<accession>A0ABQ9TDV5</accession>